<evidence type="ECO:0000256" key="2">
    <source>
        <dbReference type="ARBA" id="ARBA00022576"/>
    </source>
</evidence>
<feature type="domain" description="Aminotransferase class I/classII large" evidence="5">
    <location>
        <begin position="31"/>
        <end position="381"/>
    </location>
</feature>
<dbReference type="GO" id="GO:0030170">
    <property type="term" value="F:pyridoxal phosphate binding"/>
    <property type="evidence" value="ECO:0007669"/>
    <property type="project" value="InterPro"/>
</dbReference>
<comment type="caution">
    <text evidence="6">The sequence shown here is derived from an EMBL/GenBank/DDBJ whole genome shotgun (WGS) entry which is preliminary data.</text>
</comment>
<dbReference type="InterPro" id="IPR015424">
    <property type="entry name" value="PyrdxlP-dep_Trfase"/>
</dbReference>
<dbReference type="InterPro" id="IPR050881">
    <property type="entry name" value="LL-DAP_aminotransferase"/>
</dbReference>
<keyword evidence="2 4" id="KW-0032">Aminotransferase</keyword>
<comment type="cofactor">
    <cofactor evidence="1 4">
        <name>pyridoxal 5'-phosphate</name>
        <dbReference type="ChEBI" id="CHEBI:597326"/>
    </cofactor>
</comment>
<evidence type="ECO:0000256" key="3">
    <source>
        <dbReference type="ARBA" id="ARBA00022679"/>
    </source>
</evidence>
<accession>A0A9D1A357</accession>
<organism evidence="6 7">
    <name type="scientific">Candidatus Aveggerthella stercoripullorum</name>
    <dbReference type="NCBI Taxonomy" id="2840688"/>
    <lineage>
        <taxon>Bacteria</taxon>
        <taxon>Bacillati</taxon>
        <taxon>Actinomycetota</taxon>
        <taxon>Coriobacteriia</taxon>
        <taxon>Eggerthellales</taxon>
        <taxon>Eggerthellaceae</taxon>
        <taxon>Eggerthellaceae incertae sedis</taxon>
        <taxon>Candidatus Aveggerthella</taxon>
    </lineage>
</organism>
<keyword evidence="3 4" id="KW-0808">Transferase</keyword>
<dbReference type="InterPro" id="IPR004838">
    <property type="entry name" value="NHTrfase_class1_PyrdxlP-BS"/>
</dbReference>
<dbReference type="NCBIfam" id="NF006756">
    <property type="entry name" value="PRK09276.1"/>
    <property type="match status" value="1"/>
</dbReference>
<name>A0A9D1A357_9ACTN</name>
<evidence type="ECO:0000256" key="4">
    <source>
        <dbReference type="RuleBase" id="RU000481"/>
    </source>
</evidence>
<dbReference type="InterPro" id="IPR004839">
    <property type="entry name" value="Aminotransferase_I/II_large"/>
</dbReference>
<sequence>MRTSRCLDNLPPYLFARIDAKRAAIEATGADVISLGIGDPDMPTPEHVVDAMARAIRDPKNHRYPDYAGSPEFRRACADYMSRRFGVSVDPEHEVLALIGSKEGIAHLVTAFVNPGEYVLAPSIGYPVYAGGATLMSANAYFMPMKEENGFLADFSNVPADVLAKAKIMFIGYPNNPTGAVATEEYFDRAIAFCREHGLLLAHDNAYWDICFDGYHAPSILERPGAKDVCIEFFSLSKPYNMTGWRIGWACGNETAVQALGTVKNNLDSGQFTAVQEAAIAALSGPQDCVEEMRCIYERRRDEIVGALRGIGMECNAPKATIYVWAKVPEGETSESFATKLLEEAHVVVTPGNGYGPDGEGFIRISLTTPDDKLLEAVRRIEQLRQ</sequence>
<dbReference type="SUPFAM" id="SSF53383">
    <property type="entry name" value="PLP-dependent transferases"/>
    <property type="match status" value="1"/>
</dbReference>
<evidence type="ECO:0000259" key="5">
    <source>
        <dbReference type="Pfam" id="PF00155"/>
    </source>
</evidence>
<reference evidence="6" key="2">
    <citation type="journal article" date="2021" name="PeerJ">
        <title>Extensive microbial diversity within the chicken gut microbiome revealed by metagenomics and culture.</title>
        <authorList>
            <person name="Gilroy R."/>
            <person name="Ravi A."/>
            <person name="Getino M."/>
            <person name="Pursley I."/>
            <person name="Horton D.L."/>
            <person name="Alikhan N.F."/>
            <person name="Baker D."/>
            <person name="Gharbi K."/>
            <person name="Hall N."/>
            <person name="Watson M."/>
            <person name="Adriaenssens E.M."/>
            <person name="Foster-Nyarko E."/>
            <person name="Jarju S."/>
            <person name="Secka A."/>
            <person name="Antonio M."/>
            <person name="Oren A."/>
            <person name="Chaudhuri R.R."/>
            <person name="La Ragione R."/>
            <person name="Hildebrand F."/>
            <person name="Pallen M.J."/>
        </authorList>
    </citation>
    <scope>NUCLEOTIDE SEQUENCE</scope>
    <source>
        <strain evidence="6">ChiGjej1B1-2707</strain>
    </source>
</reference>
<dbReference type="CDD" id="cd00609">
    <property type="entry name" value="AAT_like"/>
    <property type="match status" value="1"/>
</dbReference>
<dbReference type="PANTHER" id="PTHR42832">
    <property type="entry name" value="AMINO ACID AMINOTRANSFERASE"/>
    <property type="match status" value="1"/>
</dbReference>
<gene>
    <name evidence="6" type="ORF">IAA69_08180</name>
</gene>
<dbReference type="EMBL" id="DVGB01000098">
    <property type="protein sequence ID" value="HIR02218.1"/>
    <property type="molecule type" value="Genomic_DNA"/>
</dbReference>
<evidence type="ECO:0000313" key="6">
    <source>
        <dbReference type="EMBL" id="HIR02218.1"/>
    </source>
</evidence>
<dbReference type="GO" id="GO:0008483">
    <property type="term" value="F:transaminase activity"/>
    <property type="evidence" value="ECO:0007669"/>
    <property type="project" value="UniProtKB-KW"/>
</dbReference>
<dbReference type="PROSITE" id="PS00105">
    <property type="entry name" value="AA_TRANSFER_CLASS_1"/>
    <property type="match status" value="1"/>
</dbReference>
<protein>
    <recommendedName>
        <fullName evidence="4">Aminotransferase</fullName>
        <ecNumber evidence="4">2.6.1.-</ecNumber>
    </recommendedName>
</protein>
<evidence type="ECO:0000313" key="7">
    <source>
        <dbReference type="Proteomes" id="UP000824261"/>
    </source>
</evidence>
<dbReference type="InterPro" id="IPR015421">
    <property type="entry name" value="PyrdxlP-dep_Trfase_major"/>
</dbReference>
<dbReference type="Gene3D" id="3.40.640.10">
    <property type="entry name" value="Type I PLP-dependent aspartate aminotransferase-like (Major domain)"/>
    <property type="match status" value="1"/>
</dbReference>
<dbReference type="PANTHER" id="PTHR42832:SF3">
    <property type="entry name" value="L-GLUTAMINE--4-(METHYLSULFANYL)-2-OXOBUTANOATE AMINOTRANSFERASE"/>
    <property type="match status" value="1"/>
</dbReference>
<dbReference type="InterPro" id="IPR015422">
    <property type="entry name" value="PyrdxlP-dep_Trfase_small"/>
</dbReference>
<dbReference type="Pfam" id="PF00155">
    <property type="entry name" value="Aminotran_1_2"/>
    <property type="match status" value="1"/>
</dbReference>
<dbReference type="Gene3D" id="3.90.1150.10">
    <property type="entry name" value="Aspartate Aminotransferase, domain 1"/>
    <property type="match status" value="1"/>
</dbReference>
<comment type="similarity">
    <text evidence="4">Belongs to the class-I pyridoxal-phosphate-dependent aminotransferase family.</text>
</comment>
<dbReference type="Proteomes" id="UP000824261">
    <property type="component" value="Unassembled WGS sequence"/>
</dbReference>
<dbReference type="EC" id="2.6.1.-" evidence="4"/>
<reference evidence="6" key="1">
    <citation type="submission" date="2020-10" db="EMBL/GenBank/DDBJ databases">
        <authorList>
            <person name="Gilroy R."/>
        </authorList>
    </citation>
    <scope>NUCLEOTIDE SEQUENCE</scope>
    <source>
        <strain evidence="6">ChiGjej1B1-2707</strain>
    </source>
</reference>
<dbReference type="AlphaFoldDB" id="A0A9D1A357"/>
<evidence type="ECO:0000256" key="1">
    <source>
        <dbReference type="ARBA" id="ARBA00001933"/>
    </source>
</evidence>
<proteinExistence type="inferred from homology"/>